<reference evidence="1" key="2">
    <citation type="submission" date="2020-09" db="EMBL/GenBank/DDBJ databases">
        <authorList>
            <person name="Sun Q."/>
            <person name="Zhou Y."/>
        </authorList>
    </citation>
    <scope>NUCLEOTIDE SEQUENCE</scope>
    <source>
        <strain evidence="1">CGMCC 1.15493</strain>
    </source>
</reference>
<name>A0A917D8G8_9HYPH</name>
<comment type="caution">
    <text evidence="1">The sequence shown here is derived from an EMBL/GenBank/DDBJ whole genome shotgun (WGS) entry which is preliminary data.</text>
</comment>
<gene>
    <name evidence="1" type="ORF">GCM10011335_17010</name>
</gene>
<dbReference type="RefSeq" id="WP_188850145.1">
    <property type="nucleotide sequence ID" value="NZ_BMJJ01000003.1"/>
</dbReference>
<protein>
    <submittedName>
        <fullName evidence="1">Uncharacterized protein</fullName>
    </submittedName>
</protein>
<evidence type="ECO:0000313" key="1">
    <source>
        <dbReference type="EMBL" id="GGD14853.1"/>
    </source>
</evidence>
<proteinExistence type="predicted"/>
<keyword evidence="2" id="KW-1185">Reference proteome</keyword>
<dbReference type="Proteomes" id="UP000613160">
    <property type="component" value="Unassembled WGS sequence"/>
</dbReference>
<dbReference type="AlphaFoldDB" id="A0A917D8G8"/>
<accession>A0A917D8G8</accession>
<dbReference type="EMBL" id="BMJJ01000003">
    <property type="protein sequence ID" value="GGD14853.1"/>
    <property type="molecule type" value="Genomic_DNA"/>
</dbReference>
<sequence>MFVVKVETDEALMFRVFSRLSVAKAWALQCQRREGECLVHVYGTPGVSEELAAIAAVRAGEGRLVVRGGTQPAADFKKNSAFLACMGLGTGAGF</sequence>
<reference evidence="1" key="1">
    <citation type="journal article" date="2014" name="Int. J. Syst. Evol. Microbiol.">
        <title>Complete genome sequence of Corynebacterium casei LMG S-19264T (=DSM 44701T), isolated from a smear-ripened cheese.</title>
        <authorList>
            <consortium name="US DOE Joint Genome Institute (JGI-PGF)"/>
            <person name="Walter F."/>
            <person name="Albersmeier A."/>
            <person name="Kalinowski J."/>
            <person name="Ruckert C."/>
        </authorList>
    </citation>
    <scope>NUCLEOTIDE SEQUENCE</scope>
    <source>
        <strain evidence="1">CGMCC 1.15493</strain>
    </source>
</reference>
<evidence type="ECO:0000313" key="2">
    <source>
        <dbReference type="Proteomes" id="UP000613160"/>
    </source>
</evidence>
<organism evidence="1 2">
    <name type="scientific">Aureimonas glaciei</name>
    <dbReference type="NCBI Taxonomy" id="1776957"/>
    <lineage>
        <taxon>Bacteria</taxon>
        <taxon>Pseudomonadati</taxon>
        <taxon>Pseudomonadota</taxon>
        <taxon>Alphaproteobacteria</taxon>
        <taxon>Hyphomicrobiales</taxon>
        <taxon>Aurantimonadaceae</taxon>
        <taxon>Aureimonas</taxon>
    </lineage>
</organism>